<comment type="similarity">
    <text evidence="1 6">Belongs to the XseB family.</text>
</comment>
<evidence type="ECO:0000256" key="3">
    <source>
        <dbReference type="ARBA" id="ARBA00022722"/>
    </source>
</evidence>
<dbReference type="GO" id="GO:0006308">
    <property type="term" value="P:DNA catabolic process"/>
    <property type="evidence" value="ECO:0007669"/>
    <property type="project" value="UniProtKB-UniRule"/>
</dbReference>
<evidence type="ECO:0000313" key="8">
    <source>
        <dbReference type="EMBL" id="EGV32229.1"/>
    </source>
</evidence>
<name>G2DZK2_9GAMM</name>
<reference evidence="8 9" key="1">
    <citation type="submission" date="2011-06" db="EMBL/GenBank/DDBJ databases">
        <title>The draft genome of Thiorhodococcus drewsii AZ1.</title>
        <authorList>
            <consortium name="US DOE Joint Genome Institute (JGI-PGF)"/>
            <person name="Lucas S."/>
            <person name="Han J."/>
            <person name="Lapidus A."/>
            <person name="Cheng J.-F."/>
            <person name="Goodwin L."/>
            <person name="Pitluck S."/>
            <person name="Peters L."/>
            <person name="Land M.L."/>
            <person name="Hauser L."/>
            <person name="Vogl K."/>
            <person name="Liu Z."/>
            <person name="Imhoff J."/>
            <person name="Thiel V."/>
            <person name="Frigaard N.-U."/>
            <person name="Bryant D.A."/>
            <person name="Woyke T.J."/>
        </authorList>
    </citation>
    <scope>NUCLEOTIDE SEQUENCE [LARGE SCALE GENOMIC DNA]</scope>
    <source>
        <strain evidence="8 9">AZ1</strain>
    </source>
</reference>
<dbReference type="EC" id="3.1.11.6" evidence="6"/>
<sequence length="114" mass="12397">MRENGQSRGPGSTEAGLTAKRTYGTVPGNSDSNPMKKTTNPPEPTFEQALTELEGLIDALEKGEMPLEESLAAFERGIGLTRLCQQSLEAAEQRVRILTDARPSAEPEPFDIHD</sequence>
<evidence type="ECO:0000256" key="2">
    <source>
        <dbReference type="ARBA" id="ARBA00022490"/>
    </source>
</evidence>
<gene>
    <name evidence="6" type="primary">xseB</name>
    <name evidence="8" type="ORF">ThidrDRAFT_1465</name>
</gene>
<accession>G2DZK2</accession>
<keyword evidence="9" id="KW-1185">Reference proteome</keyword>
<dbReference type="GO" id="GO:0009318">
    <property type="term" value="C:exodeoxyribonuclease VII complex"/>
    <property type="evidence" value="ECO:0007669"/>
    <property type="project" value="UniProtKB-UniRule"/>
</dbReference>
<evidence type="ECO:0000256" key="4">
    <source>
        <dbReference type="ARBA" id="ARBA00022801"/>
    </source>
</evidence>
<proteinExistence type="inferred from homology"/>
<dbReference type="NCBIfam" id="TIGR01280">
    <property type="entry name" value="xseB"/>
    <property type="match status" value="1"/>
</dbReference>
<comment type="caution">
    <text evidence="8">The sequence shown here is derived from an EMBL/GenBank/DDBJ whole genome shotgun (WGS) entry which is preliminary data.</text>
</comment>
<keyword evidence="4 6" id="KW-0378">Hydrolase</keyword>
<evidence type="ECO:0000256" key="1">
    <source>
        <dbReference type="ARBA" id="ARBA00009998"/>
    </source>
</evidence>
<dbReference type="eggNOG" id="COG1722">
    <property type="taxonomic scope" value="Bacteria"/>
</dbReference>
<organism evidence="8 9">
    <name type="scientific">Thiorhodococcus drewsii AZ1</name>
    <dbReference type="NCBI Taxonomy" id="765913"/>
    <lineage>
        <taxon>Bacteria</taxon>
        <taxon>Pseudomonadati</taxon>
        <taxon>Pseudomonadota</taxon>
        <taxon>Gammaproteobacteria</taxon>
        <taxon>Chromatiales</taxon>
        <taxon>Chromatiaceae</taxon>
        <taxon>Thiorhodococcus</taxon>
    </lineage>
</organism>
<dbReference type="Gene3D" id="1.10.287.1040">
    <property type="entry name" value="Exonuclease VII, small subunit"/>
    <property type="match status" value="1"/>
</dbReference>
<dbReference type="GO" id="GO:0008855">
    <property type="term" value="F:exodeoxyribonuclease VII activity"/>
    <property type="evidence" value="ECO:0007669"/>
    <property type="project" value="UniProtKB-UniRule"/>
</dbReference>
<evidence type="ECO:0000256" key="6">
    <source>
        <dbReference type="HAMAP-Rule" id="MF_00337"/>
    </source>
</evidence>
<dbReference type="STRING" id="765913.ThidrDRAFT_1465"/>
<protein>
    <recommendedName>
        <fullName evidence="6">Exodeoxyribonuclease 7 small subunit</fullName>
        <ecNumber evidence="6">3.1.11.6</ecNumber>
    </recommendedName>
    <alternativeName>
        <fullName evidence="6">Exodeoxyribonuclease VII small subunit</fullName>
        <shortName evidence="6">Exonuclease VII small subunit</shortName>
    </alternativeName>
</protein>
<evidence type="ECO:0000256" key="7">
    <source>
        <dbReference type="SAM" id="MobiDB-lite"/>
    </source>
</evidence>
<feature type="compositionally biased region" description="Polar residues" evidence="7">
    <location>
        <begin position="27"/>
        <end position="40"/>
    </location>
</feature>
<keyword evidence="5 6" id="KW-0269">Exonuclease</keyword>
<dbReference type="NCBIfam" id="NF002140">
    <property type="entry name" value="PRK00977.1-4"/>
    <property type="match status" value="1"/>
</dbReference>
<dbReference type="PANTHER" id="PTHR34137:SF1">
    <property type="entry name" value="EXODEOXYRIBONUCLEASE 7 SMALL SUBUNIT"/>
    <property type="match status" value="1"/>
</dbReference>
<comment type="subunit">
    <text evidence="6">Heterooligomer composed of large and small subunits.</text>
</comment>
<dbReference type="Proteomes" id="UP000004200">
    <property type="component" value="Unassembled WGS sequence"/>
</dbReference>
<dbReference type="SUPFAM" id="SSF116842">
    <property type="entry name" value="XseB-like"/>
    <property type="match status" value="1"/>
</dbReference>
<dbReference type="AlphaFoldDB" id="G2DZK2"/>
<dbReference type="HAMAP" id="MF_00337">
    <property type="entry name" value="Exonuc_7_S"/>
    <property type="match status" value="1"/>
</dbReference>
<evidence type="ECO:0000313" key="9">
    <source>
        <dbReference type="Proteomes" id="UP000004200"/>
    </source>
</evidence>
<dbReference type="EMBL" id="AFWT01000008">
    <property type="protein sequence ID" value="EGV32229.1"/>
    <property type="molecule type" value="Genomic_DNA"/>
</dbReference>
<dbReference type="InterPro" id="IPR037004">
    <property type="entry name" value="Exonuc_VII_ssu_sf"/>
</dbReference>
<feature type="region of interest" description="Disordered" evidence="7">
    <location>
        <begin position="1"/>
        <end position="44"/>
    </location>
</feature>
<feature type="compositionally biased region" description="Polar residues" evidence="7">
    <location>
        <begin position="1"/>
        <end position="10"/>
    </location>
</feature>
<dbReference type="Pfam" id="PF02609">
    <property type="entry name" value="Exonuc_VII_S"/>
    <property type="match status" value="1"/>
</dbReference>
<dbReference type="InterPro" id="IPR003761">
    <property type="entry name" value="Exonuc_VII_S"/>
</dbReference>
<evidence type="ECO:0000256" key="5">
    <source>
        <dbReference type="ARBA" id="ARBA00022839"/>
    </source>
</evidence>
<comment type="subcellular location">
    <subcellularLocation>
        <location evidence="6">Cytoplasm</location>
    </subcellularLocation>
</comment>
<keyword evidence="3 6" id="KW-0540">Nuclease</keyword>
<dbReference type="PANTHER" id="PTHR34137">
    <property type="entry name" value="EXODEOXYRIBONUCLEASE 7 SMALL SUBUNIT"/>
    <property type="match status" value="1"/>
</dbReference>
<comment type="catalytic activity">
    <reaction evidence="6">
        <text>Exonucleolytic cleavage in either 5'- to 3'- or 3'- to 5'-direction to yield nucleoside 5'-phosphates.</text>
        <dbReference type="EC" id="3.1.11.6"/>
    </reaction>
</comment>
<dbReference type="GO" id="GO:0005829">
    <property type="term" value="C:cytosol"/>
    <property type="evidence" value="ECO:0007669"/>
    <property type="project" value="TreeGrafter"/>
</dbReference>
<comment type="function">
    <text evidence="6">Bidirectionally degrades single-stranded DNA into large acid-insoluble oligonucleotides, which are then degraded further into small acid-soluble oligonucleotides.</text>
</comment>
<keyword evidence="2 6" id="KW-0963">Cytoplasm</keyword>